<proteinExistence type="predicted"/>
<dbReference type="RefSeq" id="WP_216418434.1">
    <property type="nucleotide sequence ID" value="NZ_JAHLQK010000005.1"/>
</dbReference>
<dbReference type="Proteomes" id="UP000779508">
    <property type="component" value="Unassembled WGS sequence"/>
</dbReference>
<feature type="transmembrane region" description="Helical" evidence="1">
    <location>
        <begin position="28"/>
        <end position="50"/>
    </location>
</feature>
<evidence type="ECO:0008006" key="4">
    <source>
        <dbReference type="Google" id="ProtNLM"/>
    </source>
</evidence>
<evidence type="ECO:0000313" key="2">
    <source>
        <dbReference type="EMBL" id="MBU5677588.1"/>
    </source>
</evidence>
<organism evidence="2 3">
    <name type="scientific">Alkaliphilus flagellatus</name>
    <dbReference type="NCBI Taxonomy" id="2841507"/>
    <lineage>
        <taxon>Bacteria</taxon>
        <taxon>Bacillati</taxon>
        <taxon>Bacillota</taxon>
        <taxon>Clostridia</taxon>
        <taxon>Peptostreptococcales</taxon>
        <taxon>Natronincolaceae</taxon>
        <taxon>Alkaliphilus</taxon>
    </lineage>
</organism>
<protein>
    <recommendedName>
        <fullName evidence="4">Prepilin-type N-terminal cleavage/methylation domain-containing protein</fullName>
    </recommendedName>
</protein>
<dbReference type="EMBL" id="JAHLQK010000005">
    <property type="protein sequence ID" value="MBU5677588.1"/>
    <property type="molecule type" value="Genomic_DNA"/>
</dbReference>
<keyword evidence="1" id="KW-0812">Transmembrane</keyword>
<sequence>MANNKMEYSRLYNLNLIKNNKGYTFIELLLILAFLGILMLIINSLSILGLKTFNFASYQGSLQQNLRLATNFITKETRFASDVQILNLSLSELITEMEKTDNEYHYIYLENNVLKYRYEDKSNYVADKIKELDFNKSTKNILKFDVLGENSTPNYKLGTEVVILNMPQNKEILNSDGVAIRYKKVIPDFPIDEDTNKWDQYVIFTNTIKLTNGSASVIGENASIIINGQNNNTVSLGGNSNISVKELYIKGNLVMEGSASIGSTAIGGTTYIDGNVTLDGNPRVYDQLYYTKNLNTQHWIDIPAIKTDEIQFPNVSMPKFKDKEWYIEKGYSNNTTPQNGMRYYGRTYSFPTWNSYSDVVIVSSGDIILSGNVSVSGILFAPNGKVITGGSANFSGIIIAEEVVLGSSSPIIFKSFNTEDLPF</sequence>
<name>A0ABS6G521_9FIRM</name>
<keyword evidence="1" id="KW-1133">Transmembrane helix</keyword>
<evidence type="ECO:0000313" key="3">
    <source>
        <dbReference type="Proteomes" id="UP000779508"/>
    </source>
</evidence>
<evidence type="ECO:0000256" key="1">
    <source>
        <dbReference type="SAM" id="Phobius"/>
    </source>
</evidence>
<comment type="caution">
    <text evidence="2">The sequence shown here is derived from an EMBL/GenBank/DDBJ whole genome shotgun (WGS) entry which is preliminary data.</text>
</comment>
<keyword evidence="1" id="KW-0472">Membrane</keyword>
<keyword evidence="3" id="KW-1185">Reference proteome</keyword>
<gene>
    <name evidence="2" type="ORF">KQI88_14285</name>
</gene>
<accession>A0ABS6G521</accession>
<reference evidence="2 3" key="1">
    <citation type="submission" date="2021-06" db="EMBL/GenBank/DDBJ databases">
        <authorList>
            <person name="Sun Q."/>
            <person name="Li D."/>
        </authorList>
    </citation>
    <scope>NUCLEOTIDE SEQUENCE [LARGE SCALE GENOMIC DNA]</scope>
    <source>
        <strain evidence="2 3">MSJ-5</strain>
    </source>
</reference>